<feature type="transmembrane region" description="Helical" evidence="1">
    <location>
        <begin position="109"/>
        <end position="132"/>
    </location>
</feature>
<keyword evidence="3" id="KW-1185">Reference proteome</keyword>
<feature type="transmembrane region" description="Helical" evidence="1">
    <location>
        <begin position="144"/>
        <end position="163"/>
    </location>
</feature>
<protein>
    <recommendedName>
        <fullName evidence="4">TIGR00267 family protein</fullName>
    </recommendedName>
</protein>
<feature type="transmembrane region" description="Helical" evidence="1">
    <location>
        <begin position="52"/>
        <end position="74"/>
    </location>
</feature>
<name>A0A918K4K3_9GAMM</name>
<dbReference type="AlphaFoldDB" id="A0A918K4K3"/>
<keyword evidence="1" id="KW-0812">Transmembrane</keyword>
<proteinExistence type="predicted"/>
<feature type="transmembrane region" description="Helical" evidence="1">
    <location>
        <begin position="23"/>
        <end position="46"/>
    </location>
</feature>
<evidence type="ECO:0000313" key="3">
    <source>
        <dbReference type="Proteomes" id="UP000626148"/>
    </source>
</evidence>
<dbReference type="EMBL" id="BMXR01000003">
    <property type="protein sequence ID" value="GGX47125.1"/>
    <property type="molecule type" value="Genomic_DNA"/>
</dbReference>
<evidence type="ECO:0000256" key="1">
    <source>
        <dbReference type="SAM" id="Phobius"/>
    </source>
</evidence>
<reference evidence="2" key="2">
    <citation type="submission" date="2020-09" db="EMBL/GenBank/DDBJ databases">
        <authorList>
            <person name="Sun Q."/>
            <person name="Kim S."/>
        </authorList>
    </citation>
    <scope>NUCLEOTIDE SEQUENCE</scope>
    <source>
        <strain evidence="2">KCTC 22169</strain>
    </source>
</reference>
<evidence type="ECO:0000313" key="2">
    <source>
        <dbReference type="EMBL" id="GGX47125.1"/>
    </source>
</evidence>
<accession>A0A918K4K3</accession>
<organism evidence="2 3">
    <name type="scientific">Saccharospirillum salsuginis</name>
    <dbReference type="NCBI Taxonomy" id="418750"/>
    <lineage>
        <taxon>Bacteria</taxon>
        <taxon>Pseudomonadati</taxon>
        <taxon>Pseudomonadota</taxon>
        <taxon>Gammaproteobacteria</taxon>
        <taxon>Oceanospirillales</taxon>
        <taxon>Saccharospirillaceae</taxon>
        <taxon>Saccharospirillum</taxon>
    </lineage>
</organism>
<keyword evidence="1" id="KW-1133">Transmembrane helix</keyword>
<evidence type="ECO:0008006" key="4">
    <source>
        <dbReference type="Google" id="ProtNLM"/>
    </source>
</evidence>
<comment type="caution">
    <text evidence="2">The sequence shown here is derived from an EMBL/GenBank/DDBJ whole genome shotgun (WGS) entry which is preliminary data.</text>
</comment>
<reference evidence="2" key="1">
    <citation type="journal article" date="2014" name="Int. J. Syst. Evol. Microbiol.">
        <title>Complete genome sequence of Corynebacterium casei LMG S-19264T (=DSM 44701T), isolated from a smear-ripened cheese.</title>
        <authorList>
            <consortium name="US DOE Joint Genome Institute (JGI-PGF)"/>
            <person name="Walter F."/>
            <person name="Albersmeier A."/>
            <person name="Kalinowski J."/>
            <person name="Ruckert C."/>
        </authorList>
    </citation>
    <scope>NUCLEOTIDE SEQUENCE</scope>
    <source>
        <strain evidence="2">KCTC 22169</strain>
    </source>
</reference>
<dbReference type="Proteomes" id="UP000626148">
    <property type="component" value="Unassembled WGS sequence"/>
</dbReference>
<sequence>MNWVKRILRLAEFSEGAGIARRYFVVNGFDGALSMLGIITGFFLGGTTDFDVVVGACMGGAVALFMSGISSAYISESAERQRDLAEIEQAMARDLSDTDHGRAARWTPWVIGVINGLSPLIISLLIILPIILHIGGLQFPWSPLLTSMTTGMALMFLLGVFLGRIGGGHWLLSGGKALLVGLVTLGIIWLVD</sequence>
<feature type="transmembrane region" description="Helical" evidence="1">
    <location>
        <begin position="170"/>
        <end position="191"/>
    </location>
</feature>
<keyword evidence="1" id="KW-0472">Membrane</keyword>
<dbReference type="RefSeq" id="WP_189607651.1">
    <property type="nucleotide sequence ID" value="NZ_BMXR01000003.1"/>
</dbReference>
<gene>
    <name evidence="2" type="ORF">GCM10007392_12410</name>
</gene>